<feature type="region of interest" description="Disordered" evidence="6">
    <location>
        <begin position="299"/>
        <end position="348"/>
    </location>
</feature>
<dbReference type="Proteomes" id="UP001058860">
    <property type="component" value="Chromosome"/>
</dbReference>
<organism evidence="8 9">
    <name type="scientific">Svornostia abyssi</name>
    <dbReference type="NCBI Taxonomy" id="2898438"/>
    <lineage>
        <taxon>Bacteria</taxon>
        <taxon>Bacillati</taxon>
        <taxon>Actinomycetota</taxon>
        <taxon>Thermoleophilia</taxon>
        <taxon>Solirubrobacterales</taxon>
        <taxon>Baekduiaceae</taxon>
        <taxon>Svornostia</taxon>
    </lineage>
</organism>
<comment type="similarity">
    <text evidence="2">Belongs to the oxidase-dependent Fe transporter (OFeT) (TC 9.A.10.1) family.</text>
</comment>
<evidence type="ECO:0000256" key="4">
    <source>
        <dbReference type="ARBA" id="ARBA00022989"/>
    </source>
</evidence>
<feature type="transmembrane region" description="Helical" evidence="7">
    <location>
        <begin position="1093"/>
        <end position="1125"/>
    </location>
</feature>
<keyword evidence="4 7" id="KW-1133">Transmembrane helix</keyword>
<protein>
    <submittedName>
        <fullName evidence="8">FTR1 family protein</fullName>
    </submittedName>
</protein>
<dbReference type="PANTHER" id="PTHR31632">
    <property type="entry name" value="IRON TRANSPORTER FTH1"/>
    <property type="match status" value="1"/>
</dbReference>
<feature type="transmembrane region" description="Helical" evidence="7">
    <location>
        <begin position="901"/>
        <end position="923"/>
    </location>
</feature>
<feature type="transmembrane region" description="Helical" evidence="7">
    <location>
        <begin position="1021"/>
        <end position="1042"/>
    </location>
</feature>
<dbReference type="InterPro" id="IPR038352">
    <property type="entry name" value="Imelysin_sf"/>
</dbReference>
<keyword evidence="5 7" id="KW-0472">Membrane</keyword>
<feature type="transmembrane region" description="Helical" evidence="7">
    <location>
        <begin position="982"/>
        <end position="1001"/>
    </location>
</feature>
<dbReference type="Pfam" id="PF03239">
    <property type="entry name" value="FTR1"/>
    <property type="match status" value="1"/>
</dbReference>
<keyword evidence="9" id="KW-1185">Reference proteome</keyword>
<comment type="subcellular location">
    <subcellularLocation>
        <location evidence="1">Membrane</location>
        <topology evidence="1">Multi-pass membrane protein</topology>
    </subcellularLocation>
</comment>
<evidence type="ECO:0000256" key="3">
    <source>
        <dbReference type="ARBA" id="ARBA00022692"/>
    </source>
</evidence>
<feature type="transmembrane region" description="Helical" evidence="7">
    <location>
        <begin position="935"/>
        <end position="953"/>
    </location>
</feature>
<feature type="transmembrane region" description="Helical" evidence="7">
    <location>
        <begin position="1054"/>
        <end position="1073"/>
    </location>
</feature>
<feature type="compositionally biased region" description="Basic and acidic residues" evidence="6">
    <location>
        <begin position="339"/>
        <end position="348"/>
    </location>
</feature>
<accession>A0ABY5PHP5</accession>
<dbReference type="RefSeq" id="WP_353864554.1">
    <property type="nucleotide sequence ID" value="NZ_CP088295.1"/>
</dbReference>
<evidence type="ECO:0000256" key="5">
    <source>
        <dbReference type="ARBA" id="ARBA00023136"/>
    </source>
</evidence>
<sequence>MRPIPMLTAVALAAAILPGCGDDESSSAGKPATTAVATATATQLAPIKDYLLDHTAQLTEQTGTLNEQAQQYYDLAKASNLDYEQMLTENREEVAELVTAMQATWRKANPAYEEAEGVVAGVPSLSEYDVILDAGSSGEDPESAVPFDLTYPDGTVLKKPGNYFFLTETSLWGTEEKFTAKGVKADLDGDGKVEFGEALPDAGHIVAAAKGFNDQATKLDASSKAWEPTEEDVFNAVVVMTPTMSEYFEAWKNSRFVAGESAEEASFVGTSRLSDIAGILSGLTVVYDGIEPRVADEDPAQAKQVGGEPRRAAGVRRGAARPGGRRQAVHRRTGRHLRDRGAEARRGDRRAGLAVRRRAWDRGRSLMRAILFALVALLVAAAPAAAEQPWRAAEQARQDLFAAQTSLDTGDQAGARADVARAARRLRTGLADAGDAASRRALRAALADARAAVRANDPLALAAARGEVQAAGFGIAADETLAATGAGDAAAARRWLLLRDYRTATRFTRPGVDATLALRALAERRTSARRARLIVTKDLLDAYQAKQRELLTDAESARRRGFAAAQAEAAGQAAGSFEILADRYEEERGAENAATARARFAALRDAAVARDAAAFAAARAGITRAMDGFTAAPFTAQEQARRANQLVRFVSLVPIEYRDGTEDGRVTVEFELQEARAFLDGATSAYADLADAMRRHDADAAAAAKAGIAALDRAVADAAEGQKVIDEDEVKRRSEDTLEDLQGAFPQAWKETSDESDFDLIDLTLDRLESAVAAGQYQQAEQARLEMYAFFEFGPELRLRPFDPALAADVEGLVWFGARDTDGLAALVAQRAPIRQVRETRAVLDEALNESKATLGDGASQATIITNAAIIVFREGLEAVLILAAITASLIGVNRRKRRPIFIGAIFGLIASAITWVLAQLVLTSLSQYGEKLEAIVGVVAIAVLLVVMNWFFHRVYWSQWIGGFHQKRKELLAEEKAGERVGFWSASVLGFGMLGLTSVYREGFETVLFLQSLQLSAGTGVVLAGVALGLTAVMAVAVVTFTLEHKLPYKKMLVVTGVLLGVVLVMLVGQTVRTMQGTGWLPITPIDLDIPYWLGMWFGVFPTWETIGAQVAAFAFVVGSYYAAEYVRIKKPQKAAAKRRAVTVAAEEAPNVERVPS</sequence>
<proteinExistence type="inferred from homology"/>
<evidence type="ECO:0000313" key="8">
    <source>
        <dbReference type="EMBL" id="UUY04060.1"/>
    </source>
</evidence>
<evidence type="ECO:0000256" key="6">
    <source>
        <dbReference type="SAM" id="MobiDB-lite"/>
    </source>
</evidence>
<evidence type="ECO:0000256" key="1">
    <source>
        <dbReference type="ARBA" id="ARBA00004141"/>
    </source>
</evidence>
<name>A0ABY5PHP5_9ACTN</name>
<dbReference type="InterPro" id="IPR004923">
    <property type="entry name" value="FTR1/Fip1/EfeU"/>
</dbReference>
<keyword evidence="3 7" id="KW-0812">Transmembrane</keyword>
<feature type="compositionally biased region" description="Basic residues" evidence="6">
    <location>
        <begin position="323"/>
        <end position="338"/>
    </location>
</feature>
<evidence type="ECO:0000313" key="9">
    <source>
        <dbReference type="Proteomes" id="UP001058860"/>
    </source>
</evidence>
<dbReference type="PANTHER" id="PTHR31632:SF2">
    <property type="entry name" value="PLASMA MEMBRANE IRON PERMEASE"/>
    <property type="match status" value="1"/>
</dbReference>
<evidence type="ECO:0000256" key="2">
    <source>
        <dbReference type="ARBA" id="ARBA00008333"/>
    </source>
</evidence>
<dbReference type="Gene3D" id="1.20.1420.20">
    <property type="entry name" value="M75 peptidase, HXXE motif"/>
    <property type="match status" value="1"/>
</dbReference>
<dbReference type="EMBL" id="CP088295">
    <property type="protein sequence ID" value="UUY04060.1"/>
    <property type="molecule type" value="Genomic_DNA"/>
</dbReference>
<gene>
    <name evidence="8" type="ORF">LRS13_00590</name>
</gene>
<reference evidence="9" key="1">
    <citation type="submission" date="2021-11" db="EMBL/GenBank/DDBJ databases">
        <title>Cultivation dependent microbiological survey of springs from the worlds oldest radium mine currently devoted to the extraction of radon-saturated water.</title>
        <authorList>
            <person name="Kapinusova G."/>
            <person name="Smrhova T."/>
            <person name="Strejcek M."/>
            <person name="Suman J."/>
            <person name="Jani K."/>
            <person name="Pajer P."/>
            <person name="Uhlik O."/>
        </authorList>
    </citation>
    <scope>NUCLEOTIDE SEQUENCE [LARGE SCALE GENOMIC DNA]</scope>
    <source>
        <strain evidence="9">J379</strain>
    </source>
</reference>
<evidence type="ECO:0000256" key="7">
    <source>
        <dbReference type="SAM" id="Phobius"/>
    </source>
</evidence>